<name>A0ACA9SEC5_9GLOM</name>
<feature type="non-terminal residue" evidence="1">
    <location>
        <position position="1"/>
    </location>
</feature>
<keyword evidence="2" id="KW-1185">Reference proteome</keyword>
<gene>
    <name evidence="1" type="ORF">RPERSI_LOCUS30183</name>
</gene>
<organism evidence="1 2">
    <name type="scientific">Racocetra persica</name>
    <dbReference type="NCBI Taxonomy" id="160502"/>
    <lineage>
        <taxon>Eukaryota</taxon>
        <taxon>Fungi</taxon>
        <taxon>Fungi incertae sedis</taxon>
        <taxon>Mucoromycota</taxon>
        <taxon>Glomeromycotina</taxon>
        <taxon>Glomeromycetes</taxon>
        <taxon>Diversisporales</taxon>
        <taxon>Gigasporaceae</taxon>
        <taxon>Racocetra</taxon>
    </lineage>
</organism>
<sequence length="173" mass="19889">TMIVDLELIKLNIANKAITLDYLTKNKDQQKHYTSLVRVCDKALISRDRYQKLAAVDPNIVREYLIKQRHKEIDNHMEQYLPILLFNIDQPLEVKKSNDNSSFDKIITINNQTENAVYRSITSLLMVLVPVLTTSDLIFLYPGDKINIKIGGDGRNVSRKQSYVILAISILNE</sequence>
<reference evidence="1" key="1">
    <citation type="submission" date="2021-06" db="EMBL/GenBank/DDBJ databases">
        <authorList>
            <person name="Kallberg Y."/>
            <person name="Tangrot J."/>
            <person name="Rosling A."/>
        </authorList>
    </citation>
    <scope>NUCLEOTIDE SEQUENCE</scope>
    <source>
        <strain evidence="1">MA461A</strain>
    </source>
</reference>
<evidence type="ECO:0000313" key="1">
    <source>
        <dbReference type="EMBL" id="CAG8837125.1"/>
    </source>
</evidence>
<comment type="caution">
    <text evidence="1">The sequence shown here is derived from an EMBL/GenBank/DDBJ whole genome shotgun (WGS) entry which is preliminary data.</text>
</comment>
<proteinExistence type="predicted"/>
<protein>
    <submittedName>
        <fullName evidence="1">26646_t:CDS:1</fullName>
    </submittedName>
</protein>
<evidence type="ECO:0000313" key="2">
    <source>
        <dbReference type="Proteomes" id="UP000789920"/>
    </source>
</evidence>
<feature type="non-terminal residue" evidence="1">
    <location>
        <position position="173"/>
    </location>
</feature>
<dbReference type="Proteomes" id="UP000789920">
    <property type="component" value="Unassembled WGS sequence"/>
</dbReference>
<accession>A0ACA9SEC5</accession>
<dbReference type="EMBL" id="CAJVQC010116724">
    <property type="protein sequence ID" value="CAG8837125.1"/>
    <property type="molecule type" value="Genomic_DNA"/>
</dbReference>